<gene>
    <name evidence="10" type="ORF">IWH25_10465</name>
</gene>
<dbReference type="RefSeq" id="WP_203385751.1">
    <property type="nucleotide sequence ID" value="NZ_CP064781.1"/>
</dbReference>
<evidence type="ECO:0000256" key="4">
    <source>
        <dbReference type="ARBA" id="ARBA00022729"/>
    </source>
</evidence>
<keyword evidence="5 7" id="KW-0697">Rotamase</keyword>
<evidence type="ECO:0000313" key="10">
    <source>
        <dbReference type="EMBL" id="QRJ62222.1"/>
    </source>
</evidence>
<dbReference type="InterPro" id="IPR000297">
    <property type="entry name" value="PPIase_PpiC"/>
</dbReference>
<dbReference type="Pfam" id="PF13624">
    <property type="entry name" value="SurA_N_3"/>
    <property type="match status" value="1"/>
</dbReference>
<accession>A0A974PVB7</accession>
<dbReference type="InterPro" id="IPR050245">
    <property type="entry name" value="PrsA_foldase"/>
</dbReference>
<evidence type="ECO:0000313" key="11">
    <source>
        <dbReference type="Proteomes" id="UP000663444"/>
    </source>
</evidence>
<dbReference type="PANTHER" id="PTHR47245">
    <property type="entry name" value="PEPTIDYLPROLYL ISOMERASE"/>
    <property type="match status" value="1"/>
</dbReference>
<comment type="similarity">
    <text evidence="2">Belongs to the PpiC/parvulin rotamase family.</text>
</comment>
<name>A0A974PVB7_9RHOO</name>
<dbReference type="EMBL" id="CP064781">
    <property type="protein sequence ID" value="QRJ62222.1"/>
    <property type="molecule type" value="Genomic_DNA"/>
</dbReference>
<evidence type="ECO:0000256" key="7">
    <source>
        <dbReference type="PROSITE-ProRule" id="PRU00278"/>
    </source>
</evidence>
<dbReference type="Proteomes" id="UP000663444">
    <property type="component" value="Chromosome"/>
</dbReference>
<dbReference type="AlphaFoldDB" id="A0A974PVB7"/>
<dbReference type="Gene3D" id="1.10.8.1040">
    <property type="match status" value="1"/>
</dbReference>
<evidence type="ECO:0000259" key="9">
    <source>
        <dbReference type="PROSITE" id="PS50198"/>
    </source>
</evidence>
<keyword evidence="6 7" id="KW-0413">Isomerase</keyword>
<keyword evidence="4 8" id="KW-0732">Signal</keyword>
<reference evidence="10" key="1">
    <citation type="submission" date="2020-11" db="EMBL/GenBank/DDBJ databases">
        <title>Azospira restricta DSM 18626 genome sequence.</title>
        <authorList>
            <person name="Moe W.M."/>
        </authorList>
    </citation>
    <scope>NUCLEOTIDE SEQUENCE</scope>
    <source>
        <strain evidence="10">DSM 18626</strain>
    </source>
</reference>
<dbReference type="GO" id="GO:0003755">
    <property type="term" value="F:peptidyl-prolyl cis-trans isomerase activity"/>
    <property type="evidence" value="ECO:0007669"/>
    <property type="project" value="UniProtKB-KW"/>
</dbReference>
<dbReference type="PROSITE" id="PS50198">
    <property type="entry name" value="PPIC_PPIASE_2"/>
    <property type="match status" value="1"/>
</dbReference>
<proteinExistence type="inferred from homology"/>
<dbReference type="SUPFAM" id="SSF109998">
    <property type="entry name" value="Triger factor/SurA peptide-binding domain-like"/>
    <property type="match status" value="1"/>
</dbReference>
<feature type="signal peptide" evidence="8">
    <location>
        <begin position="1"/>
        <end position="23"/>
    </location>
</feature>
<dbReference type="PANTHER" id="PTHR47245:SF1">
    <property type="entry name" value="FOLDASE PROTEIN PRSA"/>
    <property type="match status" value="1"/>
</dbReference>
<dbReference type="KEGG" id="ares:IWH25_10465"/>
<comment type="catalytic activity">
    <reaction evidence="1">
        <text>[protein]-peptidylproline (omega=180) = [protein]-peptidylproline (omega=0)</text>
        <dbReference type="Rhea" id="RHEA:16237"/>
        <dbReference type="Rhea" id="RHEA-COMP:10747"/>
        <dbReference type="Rhea" id="RHEA-COMP:10748"/>
        <dbReference type="ChEBI" id="CHEBI:83833"/>
        <dbReference type="ChEBI" id="CHEBI:83834"/>
        <dbReference type="EC" id="5.2.1.8"/>
    </reaction>
</comment>
<evidence type="ECO:0000256" key="2">
    <source>
        <dbReference type="ARBA" id="ARBA00007656"/>
    </source>
</evidence>
<evidence type="ECO:0000256" key="8">
    <source>
        <dbReference type="SAM" id="SignalP"/>
    </source>
</evidence>
<dbReference type="InterPro" id="IPR046357">
    <property type="entry name" value="PPIase_dom_sf"/>
</dbReference>
<evidence type="ECO:0000256" key="3">
    <source>
        <dbReference type="ARBA" id="ARBA00013194"/>
    </source>
</evidence>
<dbReference type="EC" id="5.2.1.8" evidence="3"/>
<keyword evidence="11" id="KW-1185">Reference proteome</keyword>
<protein>
    <recommendedName>
        <fullName evidence="3">peptidylprolyl isomerase</fullName>
        <ecNumber evidence="3">5.2.1.8</ecNumber>
    </recommendedName>
</protein>
<evidence type="ECO:0000256" key="6">
    <source>
        <dbReference type="ARBA" id="ARBA00023235"/>
    </source>
</evidence>
<dbReference type="SUPFAM" id="SSF54534">
    <property type="entry name" value="FKBP-like"/>
    <property type="match status" value="1"/>
</dbReference>
<sequence length="269" mass="29167">MHTPSKLLAALLAGAFLSLSAGAAEKAAAPAKAAPIATVNGVAIPQSTFDTFYAEQKSQGMPDSPELKDAVREELIRRELLLQEAKKSGVEKNPAVAAQAELARQAVLIRAFIQDYVRKNPVSEAQLKAEYDVLKGKLGGTEYKARHILVDNEEQAKTIVDNLKKGAKFDELAKQSKDPGSKDNGGDLGWSAAGAYVPPFAEALSKLEKGKYTEAPVKTDFGWHVIQLEDTRPLAAPPFEQLKPQLEQRANQQIVQKMLEGLRAKAKVN</sequence>
<dbReference type="InterPro" id="IPR027304">
    <property type="entry name" value="Trigger_fact/SurA_dom_sf"/>
</dbReference>
<feature type="chain" id="PRO_5037708827" description="peptidylprolyl isomerase" evidence="8">
    <location>
        <begin position="24"/>
        <end position="269"/>
    </location>
</feature>
<dbReference type="Pfam" id="PF00639">
    <property type="entry name" value="Rotamase"/>
    <property type="match status" value="1"/>
</dbReference>
<feature type="domain" description="PpiC" evidence="9">
    <location>
        <begin position="140"/>
        <end position="230"/>
    </location>
</feature>
<organism evidence="10 11">
    <name type="scientific">Azospira restricta</name>
    <dbReference type="NCBI Taxonomy" id="404405"/>
    <lineage>
        <taxon>Bacteria</taxon>
        <taxon>Pseudomonadati</taxon>
        <taxon>Pseudomonadota</taxon>
        <taxon>Betaproteobacteria</taxon>
        <taxon>Rhodocyclales</taxon>
        <taxon>Rhodocyclaceae</taxon>
        <taxon>Azospira</taxon>
    </lineage>
</organism>
<evidence type="ECO:0000256" key="1">
    <source>
        <dbReference type="ARBA" id="ARBA00000971"/>
    </source>
</evidence>
<evidence type="ECO:0000256" key="5">
    <source>
        <dbReference type="ARBA" id="ARBA00023110"/>
    </source>
</evidence>
<dbReference type="Gene3D" id="3.10.50.40">
    <property type="match status" value="1"/>
</dbReference>